<dbReference type="EMBL" id="JAUIQD010000002">
    <property type="protein sequence ID" value="KAK3359531.1"/>
    <property type="molecule type" value="Genomic_DNA"/>
</dbReference>
<dbReference type="AlphaFoldDB" id="A0AAJ0HQD7"/>
<sequence length="286" mass="32393">MDDTKQPIKMPTQPTSNLFLLAYQDPLIWTGAPLAILLQFAAPGIALGSCAHSRFATHPLSRLRRTVIFIAAIVHGTPDQQAAICGAVRRQHAFVRGQGYDARDAELQRWTAATIFVAMCKSRGTFGGKGAVGLRSREERGELCREFGRFATVLDMPAEMWPASLDEFERYYEAELSRLERGITEESGRVARMLLFEMVLPWWLRWMLPIVRVVMVNWLPPTLREAYGLPDPAGWAMWSCYHVLVCLVHGLNQAMPAWAKGRLNGWIQKDMARAAHDIRRTGRWMV</sequence>
<accession>A0AAJ0HQD7</accession>
<dbReference type="Proteomes" id="UP001275084">
    <property type="component" value="Unassembled WGS sequence"/>
</dbReference>
<keyword evidence="3" id="KW-1185">Reference proteome</keyword>
<evidence type="ECO:0000313" key="3">
    <source>
        <dbReference type="Proteomes" id="UP001275084"/>
    </source>
</evidence>
<dbReference type="Pfam" id="PF09995">
    <property type="entry name" value="MPAB_Lcp_cat"/>
    <property type="match status" value="1"/>
</dbReference>
<dbReference type="GO" id="GO:0016491">
    <property type="term" value="F:oxidoreductase activity"/>
    <property type="evidence" value="ECO:0007669"/>
    <property type="project" value="InterPro"/>
</dbReference>
<organism evidence="2 3">
    <name type="scientific">Lasiosphaeria hispida</name>
    <dbReference type="NCBI Taxonomy" id="260671"/>
    <lineage>
        <taxon>Eukaryota</taxon>
        <taxon>Fungi</taxon>
        <taxon>Dikarya</taxon>
        <taxon>Ascomycota</taxon>
        <taxon>Pezizomycotina</taxon>
        <taxon>Sordariomycetes</taxon>
        <taxon>Sordariomycetidae</taxon>
        <taxon>Sordariales</taxon>
        <taxon>Lasiosphaeriaceae</taxon>
        <taxon>Lasiosphaeria</taxon>
    </lineage>
</organism>
<comment type="caution">
    <text evidence="2">The sequence shown here is derived from an EMBL/GenBank/DDBJ whole genome shotgun (WGS) entry which is preliminary data.</text>
</comment>
<dbReference type="PANTHER" id="PTHR36151:SF3">
    <property type="entry name" value="ER-BOUND OXYGENASE MPAB_MPAB'_RUBBER OXYGENASE CATALYTIC DOMAIN-CONTAINING PROTEIN"/>
    <property type="match status" value="1"/>
</dbReference>
<gene>
    <name evidence="2" type="ORF">B0T25DRAFT_533211</name>
</gene>
<dbReference type="PANTHER" id="PTHR36151">
    <property type="entry name" value="BLR2777 PROTEIN"/>
    <property type="match status" value="1"/>
</dbReference>
<protein>
    <recommendedName>
        <fullName evidence="1">ER-bound oxygenase mpaB/mpaB'/Rubber oxygenase catalytic domain-containing protein</fullName>
    </recommendedName>
</protein>
<feature type="domain" description="ER-bound oxygenase mpaB/mpaB'/Rubber oxygenase catalytic" evidence="1">
    <location>
        <begin position="26"/>
        <end position="244"/>
    </location>
</feature>
<name>A0AAJ0HQD7_9PEZI</name>
<reference evidence="2" key="1">
    <citation type="journal article" date="2023" name="Mol. Phylogenet. Evol.">
        <title>Genome-scale phylogeny and comparative genomics of the fungal order Sordariales.</title>
        <authorList>
            <person name="Hensen N."/>
            <person name="Bonometti L."/>
            <person name="Westerberg I."/>
            <person name="Brannstrom I.O."/>
            <person name="Guillou S."/>
            <person name="Cros-Aarteil S."/>
            <person name="Calhoun S."/>
            <person name="Haridas S."/>
            <person name="Kuo A."/>
            <person name="Mondo S."/>
            <person name="Pangilinan J."/>
            <person name="Riley R."/>
            <person name="LaButti K."/>
            <person name="Andreopoulos B."/>
            <person name="Lipzen A."/>
            <person name="Chen C."/>
            <person name="Yan M."/>
            <person name="Daum C."/>
            <person name="Ng V."/>
            <person name="Clum A."/>
            <person name="Steindorff A."/>
            <person name="Ohm R.A."/>
            <person name="Martin F."/>
            <person name="Silar P."/>
            <person name="Natvig D.O."/>
            <person name="Lalanne C."/>
            <person name="Gautier V."/>
            <person name="Ament-Velasquez S.L."/>
            <person name="Kruys A."/>
            <person name="Hutchinson M.I."/>
            <person name="Powell A.J."/>
            <person name="Barry K."/>
            <person name="Miller A.N."/>
            <person name="Grigoriev I.V."/>
            <person name="Debuchy R."/>
            <person name="Gladieux P."/>
            <person name="Hiltunen Thoren M."/>
            <person name="Johannesson H."/>
        </authorList>
    </citation>
    <scope>NUCLEOTIDE SEQUENCE</scope>
    <source>
        <strain evidence="2">CBS 955.72</strain>
    </source>
</reference>
<dbReference type="InterPro" id="IPR018713">
    <property type="entry name" value="MPAB/Lcp_cat_dom"/>
</dbReference>
<evidence type="ECO:0000313" key="2">
    <source>
        <dbReference type="EMBL" id="KAK3359531.1"/>
    </source>
</evidence>
<reference evidence="2" key="2">
    <citation type="submission" date="2023-06" db="EMBL/GenBank/DDBJ databases">
        <authorList>
            <consortium name="Lawrence Berkeley National Laboratory"/>
            <person name="Haridas S."/>
            <person name="Hensen N."/>
            <person name="Bonometti L."/>
            <person name="Westerberg I."/>
            <person name="Brannstrom I.O."/>
            <person name="Guillou S."/>
            <person name="Cros-Aarteil S."/>
            <person name="Calhoun S."/>
            <person name="Kuo A."/>
            <person name="Mondo S."/>
            <person name="Pangilinan J."/>
            <person name="Riley R."/>
            <person name="Labutti K."/>
            <person name="Andreopoulos B."/>
            <person name="Lipzen A."/>
            <person name="Chen C."/>
            <person name="Yanf M."/>
            <person name="Daum C."/>
            <person name="Ng V."/>
            <person name="Clum A."/>
            <person name="Steindorff A."/>
            <person name="Ohm R."/>
            <person name="Martin F."/>
            <person name="Silar P."/>
            <person name="Natvig D."/>
            <person name="Lalanne C."/>
            <person name="Gautier V."/>
            <person name="Ament-Velasquez S.L."/>
            <person name="Kruys A."/>
            <person name="Hutchinson M.I."/>
            <person name="Powell A.J."/>
            <person name="Barry K."/>
            <person name="Miller A.N."/>
            <person name="Grigoriev I.V."/>
            <person name="Debuchy R."/>
            <person name="Gladieux P."/>
            <person name="Thoren M.H."/>
            <person name="Johannesson H."/>
        </authorList>
    </citation>
    <scope>NUCLEOTIDE SEQUENCE</scope>
    <source>
        <strain evidence="2">CBS 955.72</strain>
    </source>
</reference>
<evidence type="ECO:0000259" key="1">
    <source>
        <dbReference type="Pfam" id="PF09995"/>
    </source>
</evidence>
<proteinExistence type="predicted"/>